<name>A0A1X2HM68_SYNRA</name>
<evidence type="ECO:0000313" key="2">
    <source>
        <dbReference type="EMBL" id="ORZ00451.1"/>
    </source>
</evidence>
<dbReference type="InterPro" id="IPR051092">
    <property type="entry name" value="FYVE_RhoGEF_PH"/>
</dbReference>
<evidence type="ECO:0000259" key="1">
    <source>
        <dbReference type="PROSITE" id="PS50010"/>
    </source>
</evidence>
<dbReference type="Pfam" id="PF00621">
    <property type="entry name" value="RhoGEF"/>
    <property type="match status" value="1"/>
</dbReference>
<dbReference type="AlphaFoldDB" id="A0A1X2HM68"/>
<feature type="domain" description="DH" evidence="1">
    <location>
        <begin position="1"/>
        <end position="165"/>
    </location>
</feature>
<dbReference type="GO" id="GO:0005085">
    <property type="term" value="F:guanyl-nucleotide exchange factor activity"/>
    <property type="evidence" value="ECO:0007669"/>
    <property type="project" value="InterPro"/>
</dbReference>
<dbReference type="InParanoid" id="A0A1X2HM68"/>
<accession>A0A1X2HM68</accession>
<dbReference type="PROSITE" id="PS50010">
    <property type="entry name" value="DH_2"/>
    <property type="match status" value="1"/>
</dbReference>
<dbReference type="GO" id="GO:0005737">
    <property type="term" value="C:cytoplasm"/>
    <property type="evidence" value="ECO:0007669"/>
    <property type="project" value="TreeGrafter"/>
</dbReference>
<dbReference type="SMART" id="SM00325">
    <property type="entry name" value="RhoGEF"/>
    <property type="match status" value="1"/>
</dbReference>
<dbReference type="PANTHER" id="PTHR12673:SF159">
    <property type="entry name" value="LD03170P"/>
    <property type="match status" value="1"/>
</dbReference>
<comment type="caution">
    <text evidence="2">The sequence shown here is derived from an EMBL/GenBank/DDBJ whole genome shotgun (WGS) entry which is preliminary data.</text>
</comment>
<sequence length="168" mass="19574">YMQPMVAATQASHPLVRAGDIPVLFRYLPELLALSEKVLACFEHHSTHLWRDVLPLQVGRIFQLLEQELVTFVKYAVHYQANTKAIRRACNNVLFLKIEQDSLTRKETNRMGISDYLIAPFQRVPRYCLLIKDLMKHTEKDDPQFNELDHALRLLTGLTYAMDHAQQR</sequence>
<dbReference type="PANTHER" id="PTHR12673">
    <property type="entry name" value="FACIOGENITAL DYSPLASIA PROTEIN"/>
    <property type="match status" value="1"/>
</dbReference>
<dbReference type="SUPFAM" id="SSF48065">
    <property type="entry name" value="DBL homology domain (DH-domain)"/>
    <property type="match status" value="1"/>
</dbReference>
<dbReference type="STRING" id="13706.A0A1X2HM68"/>
<dbReference type="OrthoDB" id="660555at2759"/>
<evidence type="ECO:0000313" key="3">
    <source>
        <dbReference type="Proteomes" id="UP000242180"/>
    </source>
</evidence>
<organism evidence="2 3">
    <name type="scientific">Syncephalastrum racemosum</name>
    <name type="common">Filamentous fungus</name>
    <dbReference type="NCBI Taxonomy" id="13706"/>
    <lineage>
        <taxon>Eukaryota</taxon>
        <taxon>Fungi</taxon>
        <taxon>Fungi incertae sedis</taxon>
        <taxon>Mucoromycota</taxon>
        <taxon>Mucoromycotina</taxon>
        <taxon>Mucoromycetes</taxon>
        <taxon>Mucorales</taxon>
        <taxon>Syncephalastraceae</taxon>
        <taxon>Syncephalastrum</taxon>
    </lineage>
</organism>
<dbReference type="InterPro" id="IPR035899">
    <property type="entry name" value="DBL_dom_sf"/>
</dbReference>
<proteinExistence type="predicted"/>
<dbReference type="InterPro" id="IPR000219">
    <property type="entry name" value="DH_dom"/>
</dbReference>
<dbReference type="Gene3D" id="1.20.900.10">
    <property type="entry name" value="Dbl homology (DH) domain"/>
    <property type="match status" value="1"/>
</dbReference>
<feature type="non-terminal residue" evidence="2">
    <location>
        <position position="1"/>
    </location>
</feature>
<dbReference type="EMBL" id="MCGN01000002">
    <property type="protein sequence ID" value="ORZ00451.1"/>
    <property type="molecule type" value="Genomic_DNA"/>
</dbReference>
<gene>
    <name evidence="2" type="ORF">BCR43DRAFT_434444</name>
</gene>
<dbReference type="Proteomes" id="UP000242180">
    <property type="component" value="Unassembled WGS sequence"/>
</dbReference>
<keyword evidence="3" id="KW-1185">Reference proteome</keyword>
<reference evidence="2 3" key="1">
    <citation type="submission" date="2016-07" db="EMBL/GenBank/DDBJ databases">
        <title>Pervasive Adenine N6-methylation of Active Genes in Fungi.</title>
        <authorList>
            <consortium name="DOE Joint Genome Institute"/>
            <person name="Mondo S.J."/>
            <person name="Dannebaum R.O."/>
            <person name="Kuo R.C."/>
            <person name="Labutti K."/>
            <person name="Haridas S."/>
            <person name="Kuo A."/>
            <person name="Salamov A."/>
            <person name="Ahrendt S.R."/>
            <person name="Lipzen A."/>
            <person name="Sullivan W."/>
            <person name="Andreopoulos W.B."/>
            <person name="Clum A."/>
            <person name="Lindquist E."/>
            <person name="Daum C."/>
            <person name="Ramamoorthy G.K."/>
            <person name="Gryganskyi A."/>
            <person name="Culley D."/>
            <person name="Magnuson J.K."/>
            <person name="James T.Y."/>
            <person name="O'Malley M.A."/>
            <person name="Stajich J.E."/>
            <person name="Spatafora J.W."/>
            <person name="Visel A."/>
            <person name="Grigoriev I.V."/>
        </authorList>
    </citation>
    <scope>NUCLEOTIDE SEQUENCE [LARGE SCALE GENOMIC DNA]</scope>
    <source>
        <strain evidence="2 3">NRRL 2496</strain>
    </source>
</reference>
<protein>
    <submittedName>
        <fullName evidence="2">Dbl homology domain-containing protein</fullName>
    </submittedName>
</protein>